<proteinExistence type="predicted"/>
<name>A0A2P2PIB5_RHIMU</name>
<protein>
    <submittedName>
        <fullName evidence="2">Copper-transporting atpase p-type</fullName>
    </submittedName>
</protein>
<feature type="transmembrane region" description="Helical" evidence="1">
    <location>
        <begin position="55"/>
        <end position="74"/>
    </location>
</feature>
<reference evidence="2" key="1">
    <citation type="submission" date="2018-02" db="EMBL/GenBank/DDBJ databases">
        <title>Rhizophora mucronata_Transcriptome.</title>
        <authorList>
            <person name="Meera S.P."/>
            <person name="Sreeshan A."/>
            <person name="Augustine A."/>
        </authorList>
    </citation>
    <scope>NUCLEOTIDE SEQUENCE</scope>
    <source>
        <tissue evidence="2">Leaf</tissue>
    </source>
</reference>
<evidence type="ECO:0000313" key="2">
    <source>
        <dbReference type="EMBL" id="MBX54518.1"/>
    </source>
</evidence>
<dbReference type="EMBL" id="GGEC01074034">
    <property type="protein sequence ID" value="MBX54518.1"/>
    <property type="molecule type" value="Transcribed_RNA"/>
</dbReference>
<organism evidence="2">
    <name type="scientific">Rhizophora mucronata</name>
    <name type="common">Asiatic mangrove</name>
    <dbReference type="NCBI Taxonomy" id="61149"/>
    <lineage>
        <taxon>Eukaryota</taxon>
        <taxon>Viridiplantae</taxon>
        <taxon>Streptophyta</taxon>
        <taxon>Embryophyta</taxon>
        <taxon>Tracheophyta</taxon>
        <taxon>Spermatophyta</taxon>
        <taxon>Magnoliopsida</taxon>
        <taxon>eudicotyledons</taxon>
        <taxon>Gunneridae</taxon>
        <taxon>Pentapetalae</taxon>
        <taxon>rosids</taxon>
        <taxon>fabids</taxon>
        <taxon>Malpighiales</taxon>
        <taxon>Rhizophoraceae</taxon>
        <taxon>Rhizophora</taxon>
    </lineage>
</organism>
<accession>A0A2P2PIB5</accession>
<feature type="transmembrane region" description="Helical" evidence="1">
    <location>
        <begin position="32"/>
        <end position="49"/>
    </location>
</feature>
<dbReference type="AlphaFoldDB" id="A0A2P2PIB5"/>
<sequence length="75" mass="9317">MRNIYNKHHLHCLPGMVDFRLPVKERKNNTKFWNFKILVSIVTYTHLPFPSKRFYFILFFLFLFLTMLSFVFQFH</sequence>
<keyword evidence="1" id="KW-1133">Transmembrane helix</keyword>
<keyword evidence="1" id="KW-0812">Transmembrane</keyword>
<evidence type="ECO:0000256" key="1">
    <source>
        <dbReference type="SAM" id="Phobius"/>
    </source>
</evidence>
<keyword evidence="1" id="KW-0472">Membrane</keyword>